<evidence type="ECO:0000313" key="5">
    <source>
        <dbReference type="EMBL" id="MCI29068.1"/>
    </source>
</evidence>
<dbReference type="InterPro" id="IPR001680">
    <property type="entry name" value="WD40_rpt"/>
</dbReference>
<comment type="caution">
    <text evidence="5">The sequence shown here is derived from an EMBL/GenBank/DDBJ whole genome shotgun (WGS) entry which is preliminary data.</text>
</comment>
<keyword evidence="2 4" id="KW-0853">WD repeat</keyword>
<dbReference type="GO" id="GO:0005737">
    <property type="term" value="C:cytoplasm"/>
    <property type="evidence" value="ECO:0007669"/>
    <property type="project" value="TreeGrafter"/>
</dbReference>
<dbReference type="InterPro" id="IPR019775">
    <property type="entry name" value="WD40_repeat_CS"/>
</dbReference>
<dbReference type="Pfam" id="PF00400">
    <property type="entry name" value="WD40"/>
    <property type="match status" value="3"/>
</dbReference>
<feature type="repeat" description="WD" evidence="4">
    <location>
        <begin position="58"/>
        <end position="104"/>
    </location>
</feature>
<protein>
    <submittedName>
        <fullName evidence="5">Phospholipase A-2-activating protein</fullName>
    </submittedName>
</protein>
<reference evidence="5 6" key="1">
    <citation type="journal article" date="2018" name="Front. Plant Sci.">
        <title>Red Clover (Trifolium pratense) and Zigzag Clover (T. medium) - A Picture of Genomic Similarities and Differences.</title>
        <authorList>
            <person name="Dluhosova J."/>
            <person name="Istvanek J."/>
            <person name="Nedelnik J."/>
            <person name="Repkova J."/>
        </authorList>
    </citation>
    <scope>NUCLEOTIDE SEQUENCE [LARGE SCALE GENOMIC DNA]</scope>
    <source>
        <strain evidence="6">cv. 10/8</strain>
        <tissue evidence="5">Leaf</tissue>
    </source>
</reference>
<organism evidence="5 6">
    <name type="scientific">Trifolium medium</name>
    <dbReference type="NCBI Taxonomy" id="97028"/>
    <lineage>
        <taxon>Eukaryota</taxon>
        <taxon>Viridiplantae</taxon>
        <taxon>Streptophyta</taxon>
        <taxon>Embryophyta</taxon>
        <taxon>Tracheophyta</taxon>
        <taxon>Spermatophyta</taxon>
        <taxon>Magnoliopsida</taxon>
        <taxon>eudicotyledons</taxon>
        <taxon>Gunneridae</taxon>
        <taxon>Pentapetalae</taxon>
        <taxon>rosids</taxon>
        <taxon>fabids</taxon>
        <taxon>Fabales</taxon>
        <taxon>Fabaceae</taxon>
        <taxon>Papilionoideae</taxon>
        <taxon>50 kb inversion clade</taxon>
        <taxon>NPAAA clade</taxon>
        <taxon>Hologalegina</taxon>
        <taxon>IRL clade</taxon>
        <taxon>Trifolieae</taxon>
        <taxon>Trifolium</taxon>
    </lineage>
</organism>
<dbReference type="GO" id="GO:0010992">
    <property type="term" value="P:ubiquitin recycling"/>
    <property type="evidence" value="ECO:0007669"/>
    <property type="project" value="TreeGrafter"/>
</dbReference>
<dbReference type="AlphaFoldDB" id="A0A392QXP5"/>
<evidence type="ECO:0000313" key="6">
    <source>
        <dbReference type="Proteomes" id="UP000265520"/>
    </source>
</evidence>
<keyword evidence="1" id="KW-0963">Cytoplasm</keyword>
<evidence type="ECO:0000256" key="1">
    <source>
        <dbReference type="ARBA" id="ARBA00022490"/>
    </source>
</evidence>
<dbReference type="PROSITE" id="PS00678">
    <property type="entry name" value="WD_REPEATS_1"/>
    <property type="match status" value="1"/>
</dbReference>
<dbReference type="PANTHER" id="PTHR19849">
    <property type="entry name" value="PHOSPHOLIPASE A-2-ACTIVATING PROTEIN"/>
    <property type="match status" value="1"/>
</dbReference>
<proteinExistence type="predicted"/>
<evidence type="ECO:0000256" key="2">
    <source>
        <dbReference type="ARBA" id="ARBA00022574"/>
    </source>
</evidence>
<dbReference type="PROSITE" id="PS50294">
    <property type="entry name" value="WD_REPEATS_REGION"/>
    <property type="match status" value="1"/>
</dbReference>
<sequence length="129" mass="14032">MDIDFKEYHLRCELHGHEDDVRGITVCGGDGGIATSSRDKTIRLWTQENRKFVSSKVLVGHTSFVGPITWIPPNPDLPNGGVASGGMDTLVLVWDLNSGEKVQTLKGHQLQVTGIAFDDGDLVSSSIDR</sequence>
<dbReference type="Proteomes" id="UP000265520">
    <property type="component" value="Unassembled WGS sequence"/>
</dbReference>
<dbReference type="EMBL" id="LXQA010170045">
    <property type="protein sequence ID" value="MCI29068.1"/>
    <property type="molecule type" value="Genomic_DNA"/>
</dbReference>
<dbReference type="InterPro" id="IPR036322">
    <property type="entry name" value="WD40_repeat_dom_sf"/>
</dbReference>
<evidence type="ECO:0000256" key="3">
    <source>
        <dbReference type="ARBA" id="ARBA00022737"/>
    </source>
</evidence>
<dbReference type="PANTHER" id="PTHR19849:SF0">
    <property type="entry name" value="PHOSPHOLIPASE A-2-ACTIVATING PROTEIN"/>
    <property type="match status" value="1"/>
</dbReference>
<dbReference type="Gene3D" id="2.130.10.10">
    <property type="entry name" value="YVTN repeat-like/Quinoprotein amine dehydrogenase"/>
    <property type="match status" value="1"/>
</dbReference>
<dbReference type="SUPFAM" id="SSF50978">
    <property type="entry name" value="WD40 repeat-like"/>
    <property type="match status" value="1"/>
</dbReference>
<accession>A0A392QXP5</accession>
<keyword evidence="6" id="KW-1185">Reference proteome</keyword>
<dbReference type="GO" id="GO:0043130">
    <property type="term" value="F:ubiquitin binding"/>
    <property type="evidence" value="ECO:0007669"/>
    <property type="project" value="TreeGrafter"/>
</dbReference>
<dbReference type="PROSITE" id="PS50082">
    <property type="entry name" value="WD_REPEATS_2"/>
    <property type="match status" value="2"/>
</dbReference>
<dbReference type="GO" id="GO:0005634">
    <property type="term" value="C:nucleus"/>
    <property type="evidence" value="ECO:0007669"/>
    <property type="project" value="TreeGrafter"/>
</dbReference>
<feature type="repeat" description="WD" evidence="4">
    <location>
        <begin position="14"/>
        <end position="55"/>
    </location>
</feature>
<dbReference type="InterPro" id="IPR015943">
    <property type="entry name" value="WD40/YVTN_repeat-like_dom_sf"/>
</dbReference>
<dbReference type="GO" id="GO:0043161">
    <property type="term" value="P:proteasome-mediated ubiquitin-dependent protein catabolic process"/>
    <property type="evidence" value="ECO:0007669"/>
    <property type="project" value="TreeGrafter"/>
</dbReference>
<dbReference type="SMART" id="SM00320">
    <property type="entry name" value="WD40"/>
    <property type="match status" value="3"/>
</dbReference>
<name>A0A392QXP5_9FABA</name>
<evidence type="ECO:0000256" key="4">
    <source>
        <dbReference type="PROSITE-ProRule" id="PRU00221"/>
    </source>
</evidence>
<keyword evidence="3" id="KW-0677">Repeat</keyword>